<feature type="transmembrane region" description="Helical" evidence="12">
    <location>
        <begin position="891"/>
        <end position="910"/>
    </location>
</feature>
<keyword evidence="9 12" id="KW-0472">Membrane</keyword>
<name>A0A9D1UAV4_9BACT</name>
<keyword evidence="5 12" id="KW-0547">Nucleotide-binding</keyword>
<dbReference type="Pfam" id="PF00403">
    <property type="entry name" value="HMA"/>
    <property type="match status" value="1"/>
</dbReference>
<feature type="transmembrane region" description="Helical" evidence="12">
    <location>
        <begin position="555"/>
        <end position="574"/>
    </location>
</feature>
<dbReference type="Gene3D" id="3.30.70.100">
    <property type="match status" value="1"/>
</dbReference>
<comment type="catalytic activity">
    <reaction evidence="11">
        <text>Zn(2+)(in) + ATP + H2O = Zn(2+)(out) + ADP + phosphate + H(+)</text>
        <dbReference type="Rhea" id="RHEA:20621"/>
        <dbReference type="ChEBI" id="CHEBI:15377"/>
        <dbReference type="ChEBI" id="CHEBI:15378"/>
        <dbReference type="ChEBI" id="CHEBI:29105"/>
        <dbReference type="ChEBI" id="CHEBI:30616"/>
        <dbReference type="ChEBI" id="CHEBI:43474"/>
        <dbReference type="ChEBI" id="CHEBI:456216"/>
        <dbReference type="EC" id="7.2.2.12"/>
    </reaction>
</comment>
<dbReference type="Pfam" id="PF00122">
    <property type="entry name" value="E1-E2_ATPase"/>
    <property type="match status" value="1"/>
</dbReference>
<evidence type="ECO:0000256" key="9">
    <source>
        <dbReference type="ARBA" id="ARBA00023136"/>
    </source>
</evidence>
<evidence type="ECO:0000256" key="6">
    <source>
        <dbReference type="ARBA" id="ARBA00022840"/>
    </source>
</evidence>
<dbReference type="InterPro" id="IPR023214">
    <property type="entry name" value="HAD_sf"/>
</dbReference>
<feature type="transmembrane region" description="Helical" evidence="12">
    <location>
        <begin position="326"/>
        <end position="344"/>
    </location>
</feature>
<protein>
    <recommendedName>
        <fullName evidence="10">P-type Zn(2+) transporter</fullName>
        <ecNumber evidence="10">7.2.2.12</ecNumber>
    </recommendedName>
</protein>
<dbReference type="GO" id="GO:0015086">
    <property type="term" value="F:cadmium ion transmembrane transporter activity"/>
    <property type="evidence" value="ECO:0007669"/>
    <property type="project" value="TreeGrafter"/>
</dbReference>
<dbReference type="SFLD" id="SFLDG00002">
    <property type="entry name" value="C1.7:_P-type_atpase_like"/>
    <property type="match status" value="1"/>
</dbReference>
<evidence type="ECO:0000256" key="10">
    <source>
        <dbReference type="ARBA" id="ARBA00039097"/>
    </source>
</evidence>
<keyword evidence="4 12" id="KW-0479">Metal-binding</keyword>
<dbReference type="NCBIfam" id="TIGR01494">
    <property type="entry name" value="ATPase_P-type"/>
    <property type="match status" value="1"/>
</dbReference>
<dbReference type="SUPFAM" id="SSF81653">
    <property type="entry name" value="Calcium ATPase, transduction domain A"/>
    <property type="match status" value="1"/>
</dbReference>
<dbReference type="FunFam" id="2.70.150.10:FF:000002">
    <property type="entry name" value="Copper-transporting ATPase 1, putative"/>
    <property type="match status" value="1"/>
</dbReference>
<evidence type="ECO:0000256" key="13">
    <source>
        <dbReference type="SAM" id="MobiDB-lite"/>
    </source>
</evidence>
<dbReference type="CDD" id="cd00371">
    <property type="entry name" value="HMA"/>
    <property type="match status" value="1"/>
</dbReference>
<feature type="compositionally biased region" description="Basic and acidic residues" evidence="13">
    <location>
        <begin position="56"/>
        <end position="70"/>
    </location>
</feature>
<dbReference type="PROSITE" id="PS50846">
    <property type="entry name" value="HMA_2"/>
    <property type="match status" value="1"/>
</dbReference>
<dbReference type="PROSITE" id="PS00154">
    <property type="entry name" value="ATPASE_E1_E2"/>
    <property type="match status" value="1"/>
</dbReference>
<dbReference type="SUPFAM" id="SSF55008">
    <property type="entry name" value="HMA, heavy metal-associated domain"/>
    <property type="match status" value="2"/>
</dbReference>
<dbReference type="SFLD" id="SFLDF00027">
    <property type="entry name" value="p-type_atpase"/>
    <property type="match status" value="1"/>
</dbReference>
<dbReference type="Gene3D" id="3.40.1110.10">
    <property type="entry name" value="Calcium-transporting ATPase, cytoplasmic domain N"/>
    <property type="match status" value="1"/>
</dbReference>
<dbReference type="EC" id="7.2.2.12" evidence="10"/>
<dbReference type="InterPro" id="IPR008250">
    <property type="entry name" value="ATPase_P-typ_transduc_dom_A_sf"/>
</dbReference>
<dbReference type="GO" id="GO:0005524">
    <property type="term" value="F:ATP binding"/>
    <property type="evidence" value="ECO:0007669"/>
    <property type="project" value="UniProtKB-UniRule"/>
</dbReference>
<dbReference type="InterPro" id="IPR027256">
    <property type="entry name" value="P-typ_ATPase_IB"/>
</dbReference>
<dbReference type="InterPro" id="IPR036163">
    <property type="entry name" value="HMA_dom_sf"/>
</dbReference>
<keyword evidence="3 12" id="KW-0812">Transmembrane</keyword>
<dbReference type="SUPFAM" id="SSF56784">
    <property type="entry name" value="HAD-like"/>
    <property type="match status" value="1"/>
</dbReference>
<dbReference type="GO" id="GO:0016463">
    <property type="term" value="F:P-type zinc transporter activity"/>
    <property type="evidence" value="ECO:0007669"/>
    <property type="project" value="UniProtKB-EC"/>
</dbReference>
<dbReference type="InterPro" id="IPR036412">
    <property type="entry name" value="HAD-like_sf"/>
</dbReference>
<dbReference type="NCBIfam" id="TIGR01525">
    <property type="entry name" value="ATPase-IB_hvy"/>
    <property type="match status" value="1"/>
</dbReference>
<evidence type="ECO:0000256" key="11">
    <source>
        <dbReference type="ARBA" id="ARBA00047308"/>
    </source>
</evidence>
<evidence type="ECO:0000256" key="4">
    <source>
        <dbReference type="ARBA" id="ARBA00022723"/>
    </source>
</evidence>
<dbReference type="PANTHER" id="PTHR48085:SF5">
    <property type="entry name" value="CADMIUM_ZINC-TRANSPORTING ATPASE HMA4-RELATED"/>
    <property type="match status" value="1"/>
</dbReference>
<feature type="transmembrane region" description="Helical" evidence="12">
    <location>
        <begin position="863"/>
        <end position="885"/>
    </location>
</feature>
<feature type="region of interest" description="Disordered" evidence="13">
    <location>
        <begin position="36"/>
        <end position="108"/>
    </location>
</feature>
<evidence type="ECO:0000259" key="14">
    <source>
        <dbReference type="PROSITE" id="PS50846"/>
    </source>
</evidence>
<evidence type="ECO:0000256" key="1">
    <source>
        <dbReference type="ARBA" id="ARBA00004141"/>
    </source>
</evidence>
<sequence>MSNASVPCPCGTSHPAGYVCEKARALETRQPENAACHCGHGHDHRPSPETPSAPEAGHEHDHGCGHEHSHIHAHGHGSDDDPLSEPVHAHGPDGDCGHEHHAHGSCCGHEHAAPQEVDFATLGESSETRAIYRIMNMDCPMEEALIRKKLATVPGIEGLEFNLMQRILTVRHGLPSTEPIEAALKAIDMTPDPLQKPGATAIFSLSGMDCPTEEKLVRDRLSRLPGVLSVECDLMRRTLTVRHEPTALPAVSEALASLNLGAKLLDAQSGENDVIPEPMIPWKELAVAGAFAALSEGFELIHEWQARPFGYDPSAWTIGGYPILEWLPLLFAVLAIALGGLTTYKKGWLAVSNFNLNINALMSVAVTGAVIIGQYPEAAMVMVLFNLSEAIEAKALDRARNAIKGLLALAPDTATVLGQDGAWTETDIREVAVGSRVRVRPGEKIALDGVLVSGSSTVNQAPITGESLPVEKKAGDAVYAGTINESGSFEFEVTALATASTLARIIHAVEEAQGSRAPMQRFVDAFARYYTPVVFLIAIAAALVPPLFMGGEWLASVYTALVILVIGCPCALVISTPVSIVSGMAAATRYGILIKGGMFLEQGRLLKWLALDKTGTITHGRPRQTDFAPVGRMEAGEVTALAASLAARSDHPVSRAIAEQAAHSGVSLLSVEGFTAIPGQGVSGVINGALWHLGNRRMVEALKKDAAALEQEILRLEREGKTVVALVGEQGVEGLFAVADTVKESSLQAMKELQALGVKTVMLTGDNEHTAEAIARQVGVDDFRGNLLPEDKLRIVEELERRGGKVGMVGDGINDAPALAKAHIGFAMAGGGTDTAIETADVALMDDDLRKIPRFIRLSQSTYAILVQNITLALGVKALFFALTFTGNATMWMAVFADVGTALLVVANGLRAMRQ</sequence>
<dbReference type="SUPFAM" id="SSF81665">
    <property type="entry name" value="Calcium ATPase, transmembrane domain M"/>
    <property type="match status" value="1"/>
</dbReference>
<comment type="similarity">
    <text evidence="2 12">Belongs to the cation transport ATPase (P-type) (TC 3.A.3) family. Type IB subfamily.</text>
</comment>
<evidence type="ECO:0000256" key="12">
    <source>
        <dbReference type="RuleBase" id="RU362081"/>
    </source>
</evidence>
<dbReference type="PRINTS" id="PR00941">
    <property type="entry name" value="CDATPASE"/>
</dbReference>
<accession>A0A9D1UAV4</accession>
<dbReference type="InterPro" id="IPR051014">
    <property type="entry name" value="Cation_Transport_ATPase_IB"/>
</dbReference>
<keyword evidence="8 12" id="KW-1133">Transmembrane helix</keyword>
<reference evidence="15" key="2">
    <citation type="submission" date="2021-04" db="EMBL/GenBank/DDBJ databases">
        <authorList>
            <person name="Gilroy R."/>
        </authorList>
    </citation>
    <scope>NUCLEOTIDE SEQUENCE</scope>
    <source>
        <strain evidence="15">ChiSxjej5B17-1746</strain>
    </source>
</reference>
<dbReference type="GO" id="GO:0005886">
    <property type="term" value="C:plasma membrane"/>
    <property type="evidence" value="ECO:0007669"/>
    <property type="project" value="UniProtKB-SubCell"/>
</dbReference>
<feature type="domain" description="HMA" evidence="14">
    <location>
        <begin position="199"/>
        <end position="263"/>
    </location>
</feature>
<comment type="caution">
    <text evidence="15">The sequence shown here is derived from an EMBL/GenBank/DDBJ whole genome shotgun (WGS) entry which is preliminary data.</text>
</comment>
<evidence type="ECO:0000313" key="15">
    <source>
        <dbReference type="EMBL" id="HIW79650.1"/>
    </source>
</evidence>
<feature type="transmembrane region" description="Helical" evidence="12">
    <location>
        <begin position="529"/>
        <end position="549"/>
    </location>
</feature>
<keyword evidence="6 12" id="KW-0067">ATP-binding</keyword>
<dbReference type="InterPro" id="IPR044492">
    <property type="entry name" value="P_typ_ATPase_HD_dom"/>
</dbReference>
<dbReference type="Pfam" id="PF00702">
    <property type="entry name" value="Hydrolase"/>
    <property type="match status" value="1"/>
</dbReference>
<proteinExistence type="inferred from homology"/>
<dbReference type="GO" id="GO:0016887">
    <property type="term" value="F:ATP hydrolysis activity"/>
    <property type="evidence" value="ECO:0007669"/>
    <property type="project" value="InterPro"/>
</dbReference>
<evidence type="ECO:0000313" key="16">
    <source>
        <dbReference type="Proteomes" id="UP000824264"/>
    </source>
</evidence>
<comment type="subcellular location">
    <subcellularLocation>
        <location evidence="12">Cell membrane</location>
    </subcellularLocation>
    <subcellularLocation>
        <location evidence="1">Membrane</location>
        <topology evidence="1">Multi-pass membrane protein</topology>
    </subcellularLocation>
</comment>
<feature type="compositionally biased region" description="Basic and acidic residues" evidence="13">
    <location>
        <begin position="87"/>
        <end position="99"/>
    </location>
</feature>
<dbReference type="Gene3D" id="3.40.50.1000">
    <property type="entry name" value="HAD superfamily/HAD-like"/>
    <property type="match status" value="1"/>
</dbReference>
<keyword evidence="7" id="KW-1278">Translocase</keyword>
<dbReference type="PANTHER" id="PTHR48085">
    <property type="entry name" value="CADMIUM/ZINC-TRANSPORTING ATPASE HMA2-RELATED"/>
    <property type="match status" value="1"/>
</dbReference>
<dbReference type="SFLD" id="SFLDS00003">
    <property type="entry name" value="Haloacid_Dehalogenase"/>
    <property type="match status" value="1"/>
</dbReference>
<dbReference type="InterPro" id="IPR006121">
    <property type="entry name" value="HMA_dom"/>
</dbReference>
<dbReference type="GO" id="GO:0046872">
    <property type="term" value="F:metal ion binding"/>
    <property type="evidence" value="ECO:0007669"/>
    <property type="project" value="UniProtKB-KW"/>
</dbReference>
<reference evidence="15" key="1">
    <citation type="journal article" date="2021" name="PeerJ">
        <title>Extensive microbial diversity within the chicken gut microbiome revealed by metagenomics and culture.</title>
        <authorList>
            <person name="Gilroy R."/>
            <person name="Ravi A."/>
            <person name="Getino M."/>
            <person name="Pursley I."/>
            <person name="Horton D.L."/>
            <person name="Alikhan N.F."/>
            <person name="Baker D."/>
            <person name="Gharbi K."/>
            <person name="Hall N."/>
            <person name="Watson M."/>
            <person name="Adriaenssens E.M."/>
            <person name="Foster-Nyarko E."/>
            <person name="Jarju S."/>
            <person name="Secka A."/>
            <person name="Antonio M."/>
            <person name="Oren A."/>
            <person name="Chaudhuri R.R."/>
            <person name="La Ragione R."/>
            <person name="Hildebrand F."/>
            <person name="Pallen M.J."/>
        </authorList>
    </citation>
    <scope>NUCLEOTIDE SEQUENCE</scope>
    <source>
        <strain evidence="15">ChiSxjej5B17-1746</strain>
    </source>
</reference>
<dbReference type="InterPro" id="IPR023299">
    <property type="entry name" value="ATPase_P-typ_cyto_dom_N"/>
</dbReference>
<keyword evidence="12" id="KW-1003">Cell membrane</keyword>
<dbReference type="AlphaFoldDB" id="A0A9D1UAV4"/>
<evidence type="ECO:0000256" key="2">
    <source>
        <dbReference type="ARBA" id="ARBA00006024"/>
    </source>
</evidence>
<dbReference type="Gene3D" id="2.70.150.10">
    <property type="entry name" value="Calcium-transporting ATPase, cytoplasmic transduction domain A"/>
    <property type="match status" value="1"/>
</dbReference>
<dbReference type="Proteomes" id="UP000824264">
    <property type="component" value="Unassembled WGS sequence"/>
</dbReference>
<dbReference type="EMBL" id="DXGI01000407">
    <property type="protein sequence ID" value="HIW79650.1"/>
    <property type="molecule type" value="Genomic_DNA"/>
</dbReference>
<evidence type="ECO:0000256" key="7">
    <source>
        <dbReference type="ARBA" id="ARBA00022967"/>
    </source>
</evidence>
<evidence type="ECO:0000256" key="3">
    <source>
        <dbReference type="ARBA" id="ARBA00022692"/>
    </source>
</evidence>
<gene>
    <name evidence="15" type="ORF">H9874_10990</name>
</gene>
<dbReference type="InterPro" id="IPR023298">
    <property type="entry name" value="ATPase_P-typ_TM_dom_sf"/>
</dbReference>
<dbReference type="InterPro" id="IPR001757">
    <property type="entry name" value="P_typ_ATPase"/>
</dbReference>
<organism evidence="15 16">
    <name type="scientific">Candidatus Bilophila faecipullorum</name>
    <dbReference type="NCBI Taxonomy" id="2838482"/>
    <lineage>
        <taxon>Bacteria</taxon>
        <taxon>Pseudomonadati</taxon>
        <taxon>Thermodesulfobacteriota</taxon>
        <taxon>Desulfovibrionia</taxon>
        <taxon>Desulfovibrionales</taxon>
        <taxon>Desulfovibrionaceae</taxon>
        <taxon>Bilophila</taxon>
    </lineage>
</organism>
<dbReference type="InterPro" id="IPR059000">
    <property type="entry name" value="ATPase_P-type_domA"/>
</dbReference>
<evidence type="ECO:0000256" key="5">
    <source>
        <dbReference type="ARBA" id="ARBA00022741"/>
    </source>
</evidence>
<evidence type="ECO:0000256" key="8">
    <source>
        <dbReference type="ARBA" id="ARBA00022989"/>
    </source>
</evidence>
<dbReference type="PRINTS" id="PR00119">
    <property type="entry name" value="CATATPASE"/>
</dbReference>
<dbReference type="InterPro" id="IPR018303">
    <property type="entry name" value="ATPase_P-typ_P_site"/>
</dbReference>